<reference evidence="2" key="1">
    <citation type="journal article" date="2019" name="BMC Genomics">
        <title>A new reference genome for Sorghum bicolor reveals high levels of sequence similarity between sweet and grain genotypes: implications for the genetics of sugar metabolism.</title>
        <authorList>
            <person name="Cooper E.A."/>
            <person name="Brenton Z.W."/>
            <person name="Flinn B.S."/>
            <person name="Jenkins J."/>
            <person name="Shu S."/>
            <person name="Flowers D."/>
            <person name="Luo F."/>
            <person name="Wang Y."/>
            <person name="Xia P."/>
            <person name="Barry K."/>
            <person name="Daum C."/>
            <person name="Lipzen A."/>
            <person name="Yoshinaga Y."/>
            <person name="Schmutz J."/>
            <person name="Saski C."/>
            <person name="Vermerris W."/>
            <person name="Kresovich S."/>
        </authorList>
    </citation>
    <scope>NUCLEOTIDE SEQUENCE</scope>
</reference>
<gene>
    <name evidence="2" type="ORF">BDA96_10G095600</name>
</gene>
<evidence type="ECO:0000313" key="3">
    <source>
        <dbReference type="Proteomes" id="UP000807115"/>
    </source>
</evidence>
<accession>A0A921Q300</accession>
<evidence type="ECO:0000256" key="1">
    <source>
        <dbReference type="SAM" id="MobiDB-lite"/>
    </source>
</evidence>
<organism evidence="2 3">
    <name type="scientific">Sorghum bicolor</name>
    <name type="common">Sorghum</name>
    <name type="synonym">Sorghum vulgare</name>
    <dbReference type="NCBI Taxonomy" id="4558"/>
    <lineage>
        <taxon>Eukaryota</taxon>
        <taxon>Viridiplantae</taxon>
        <taxon>Streptophyta</taxon>
        <taxon>Embryophyta</taxon>
        <taxon>Tracheophyta</taxon>
        <taxon>Spermatophyta</taxon>
        <taxon>Magnoliopsida</taxon>
        <taxon>Liliopsida</taxon>
        <taxon>Poales</taxon>
        <taxon>Poaceae</taxon>
        <taxon>PACMAD clade</taxon>
        <taxon>Panicoideae</taxon>
        <taxon>Andropogonodae</taxon>
        <taxon>Andropogoneae</taxon>
        <taxon>Sorghinae</taxon>
        <taxon>Sorghum</taxon>
    </lineage>
</organism>
<protein>
    <submittedName>
        <fullName evidence="2">Uncharacterized protein</fullName>
    </submittedName>
</protein>
<dbReference type="Proteomes" id="UP000807115">
    <property type="component" value="Chromosome 10"/>
</dbReference>
<comment type="caution">
    <text evidence="2">The sequence shown here is derived from an EMBL/GenBank/DDBJ whole genome shotgun (WGS) entry which is preliminary data.</text>
</comment>
<reference evidence="2" key="2">
    <citation type="submission" date="2020-10" db="EMBL/GenBank/DDBJ databases">
        <authorList>
            <person name="Cooper E.A."/>
            <person name="Brenton Z.W."/>
            <person name="Flinn B.S."/>
            <person name="Jenkins J."/>
            <person name="Shu S."/>
            <person name="Flowers D."/>
            <person name="Luo F."/>
            <person name="Wang Y."/>
            <person name="Xia P."/>
            <person name="Barry K."/>
            <person name="Daum C."/>
            <person name="Lipzen A."/>
            <person name="Yoshinaga Y."/>
            <person name="Schmutz J."/>
            <person name="Saski C."/>
            <person name="Vermerris W."/>
            <person name="Kresovich S."/>
        </authorList>
    </citation>
    <scope>NUCLEOTIDE SEQUENCE</scope>
</reference>
<name>A0A921Q300_SORBI</name>
<sequence>MVGDQEGHLALDVKEHRRHLIHYVSPQIPSAAGRSGMRSEQIGKPPAEPRTSSAAAALGSVTMSFGGSFASHMGKSFCCTLGSLAGYSEPWSPSSPLAPSRRVVSHRVCFPCFQIQDPEEDCLILIFLLMDLESICTMISTALLRQHDMISPAIKLDL</sequence>
<proteinExistence type="predicted"/>
<dbReference type="AlphaFoldDB" id="A0A921Q300"/>
<evidence type="ECO:0000313" key="2">
    <source>
        <dbReference type="EMBL" id="KAG0513365.1"/>
    </source>
</evidence>
<dbReference type="EMBL" id="CM027689">
    <property type="protein sequence ID" value="KAG0513365.1"/>
    <property type="molecule type" value="Genomic_DNA"/>
</dbReference>
<feature type="region of interest" description="Disordered" evidence="1">
    <location>
        <begin position="29"/>
        <end position="51"/>
    </location>
</feature>